<dbReference type="AlphaFoldDB" id="A0A9P0BUU8"/>
<keyword evidence="4" id="KW-1185">Reference proteome</keyword>
<dbReference type="EMBL" id="LR824024">
    <property type="protein sequence ID" value="CAH0595227.1"/>
    <property type="molecule type" value="Genomic_DNA"/>
</dbReference>
<evidence type="ECO:0000313" key="3">
    <source>
        <dbReference type="EMBL" id="CAH0595227.1"/>
    </source>
</evidence>
<evidence type="ECO:0000259" key="2">
    <source>
        <dbReference type="Pfam" id="PF04825"/>
    </source>
</evidence>
<feature type="domain" description="Rad21/Rec8-like protein N-terminal" evidence="2">
    <location>
        <begin position="33"/>
        <end position="129"/>
    </location>
</feature>
<keyword evidence="1" id="KW-0472">Membrane</keyword>
<proteinExistence type="predicted"/>
<dbReference type="Proteomes" id="UP001154114">
    <property type="component" value="Chromosome 21"/>
</dbReference>
<sequence length="296" mass="33335">MLLLSHYYNKKWVIYTAFFLVKYNCSNNLLITMFYDKSVMNGDKLGSVWKVANNMSAGNVADCSLPEICTELDSLVNSDAEEPRKRLSLRASSNLIGGAAKLYKCGIHKLFEDVNKLDEEIWRRKRPYSINTSCSETDSSESITPPEEMRRQATFEFDPSISPFKRTRIDSITKATPRYTFSRPSTDSVDTESSECDVTGQCSRSNCVSLGDKELTTSSDQDNVVECLESPQNNRLDKEVQTSPILTRGPSSIETTSENGFDTSLPFAYVLIHDNYRSRIPSKIIFTSINSNVNNL</sequence>
<gene>
    <name evidence="3" type="ORF">CINC_LOCUS6628</name>
</gene>
<dbReference type="InterPro" id="IPR006910">
    <property type="entry name" value="Rad21_Rec8_N"/>
</dbReference>
<feature type="transmembrane region" description="Helical" evidence="1">
    <location>
        <begin position="12"/>
        <end position="35"/>
    </location>
</feature>
<dbReference type="Pfam" id="PF04825">
    <property type="entry name" value="Rad21_Rec8_N"/>
    <property type="match status" value="1"/>
</dbReference>
<evidence type="ECO:0000313" key="4">
    <source>
        <dbReference type="Proteomes" id="UP001154114"/>
    </source>
</evidence>
<keyword evidence="1" id="KW-0812">Transmembrane</keyword>
<accession>A0A9P0BUU8</accession>
<name>A0A9P0BUU8_CHRIL</name>
<dbReference type="OrthoDB" id="7433844at2759"/>
<protein>
    <recommendedName>
        <fullName evidence="2">Rad21/Rec8-like protein N-terminal domain-containing protein</fullName>
    </recommendedName>
</protein>
<reference evidence="3" key="1">
    <citation type="submission" date="2021-12" db="EMBL/GenBank/DDBJ databases">
        <authorList>
            <person name="King R."/>
        </authorList>
    </citation>
    <scope>NUCLEOTIDE SEQUENCE</scope>
</reference>
<organism evidence="3 4">
    <name type="scientific">Chrysodeixis includens</name>
    <name type="common">Soybean looper</name>
    <name type="synonym">Pseudoplusia includens</name>
    <dbReference type="NCBI Taxonomy" id="689277"/>
    <lineage>
        <taxon>Eukaryota</taxon>
        <taxon>Metazoa</taxon>
        <taxon>Ecdysozoa</taxon>
        <taxon>Arthropoda</taxon>
        <taxon>Hexapoda</taxon>
        <taxon>Insecta</taxon>
        <taxon>Pterygota</taxon>
        <taxon>Neoptera</taxon>
        <taxon>Endopterygota</taxon>
        <taxon>Lepidoptera</taxon>
        <taxon>Glossata</taxon>
        <taxon>Ditrysia</taxon>
        <taxon>Noctuoidea</taxon>
        <taxon>Noctuidae</taxon>
        <taxon>Plusiinae</taxon>
        <taxon>Chrysodeixis</taxon>
    </lineage>
</organism>
<evidence type="ECO:0000256" key="1">
    <source>
        <dbReference type="SAM" id="Phobius"/>
    </source>
</evidence>
<keyword evidence="1" id="KW-1133">Transmembrane helix</keyword>